<dbReference type="NCBIfam" id="TIGR00229">
    <property type="entry name" value="sensory_box"/>
    <property type="match status" value="4"/>
</dbReference>
<dbReference type="GO" id="GO:0005886">
    <property type="term" value="C:plasma membrane"/>
    <property type="evidence" value="ECO:0007669"/>
    <property type="project" value="UniProtKB-SubCell"/>
</dbReference>
<feature type="domain" description="PAC" evidence="16">
    <location>
        <begin position="597"/>
        <end position="649"/>
    </location>
</feature>
<evidence type="ECO:0000256" key="11">
    <source>
        <dbReference type="ARBA" id="ARBA00022777"/>
    </source>
</evidence>
<feature type="domain" description="PAS" evidence="15">
    <location>
        <begin position="149"/>
        <end position="220"/>
    </location>
</feature>
<dbReference type="STRING" id="348780.NP_2742A"/>
<dbReference type="InterPro" id="IPR003594">
    <property type="entry name" value="HATPase_dom"/>
</dbReference>
<evidence type="ECO:0000259" key="14">
    <source>
        <dbReference type="PROSITE" id="PS50109"/>
    </source>
</evidence>
<dbReference type="KEGG" id="nph:NP_2742A"/>
<keyword evidence="7 17" id="KW-0808">Transferase</keyword>
<keyword evidence="5" id="KW-0997">Cell inner membrane</keyword>
<keyword evidence="11 17" id="KW-0418">Kinase</keyword>
<keyword evidence="4" id="KW-1003">Cell membrane</keyword>
<comment type="subcellular location">
    <subcellularLocation>
        <location evidence="2">Cell inner membrane</location>
        <topology evidence="2">Multi-pass membrane protein</topology>
    </subcellularLocation>
</comment>
<evidence type="ECO:0000256" key="3">
    <source>
        <dbReference type="ARBA" id="ARBA00012438"/>
    </source>
</evidence>
<dbReference type="InterPro" id="IPR036890">
    <property type="entry name" value="HATPase_C_sf"/>
</dbReference>
<keyword evidence="8" id="KW-0812">Transmembrane</keyword>
<dbReference type="InterPro" id="IPR013767">
    <property type="entry name" value="PAS_fold"/>
</dbReference>
<evidence type="ECO:0000256" key="7">
    <source>
        <dbReference type="ARBA" id="ARBA00022679"/>
    </source>
</evidence>
<dbReference type="EMBL" id="CR936257">
    <property type="protein sequence ID" value="CAI49462.1"/>
    <property type="molecule type" value="Genomic_DNA"/>
</dbReference>
<keyword evidence="6" id="KW-0597">Phosphoprotein</keyword>
<keyword evidence="18" id="KW-1185">Reference proteome</keyword>
<dbReference type="InterPro" id="IPR000700">
    <property type="entry name" value="PAS-assoc_C"/>
</dbReference>
<evidence type="ECO:0000259" key="16">
    <source>
        <dbReference type="PROSITE" id="PS50113"/>
    </source>
</evidence>
<dbReference type="OrthoDB" id="230688at2157"/>
<dbReference type="InterPro" id="IPR004358">
    <property type="entry name" value="Sig_transdc_His_kin-like_C"/>
</dbReference>
<dbReference type="EnsemblBacteria" id="CAI49462">
    <property type="protein sequence ID" value="CAI49462"/>
    <property type="gene ID" value="NP_2742A"/>
</dbReference>
<dbReference type="GO" id="GO:0000166">
    <property type="term" value="F:nucleotide binding"/>
    <property type="evidence" value="ECO:0007669"/>
    <property type="project" value="UniProtKB-KW"/>
</dbReference>
<dbReference type="GeneID" id="3701541"/>
<dbReference type="PANTHER" id="PTHR43304">
    <property type="entry name" value="PHYTOCHROME-LIKE PROTEIN CPH1"/>
    <property type="match status" value="1"/>
</dbReference>
<dbReference type="InterPro" id="IPR005467">
    <property type="entry name" value="His_kinase_dom"/>
</dbReference>
<evidence type="ECO:0000256" key="2">
    <source>
        <dbReference type="ARBA" id="ARBA00004429"/>
    </source>
</evidence>
<evidence type="ECO:0000256" key="4">
    <source>
        <dbReference type="ARBA" id="ARBA00022475"/>
    </source>
</evidence>
<dbReference type="Pfam" id="PF08447">
    <property type="entry name" value="PAS_3"/>
    <property type="match status" value="2"/>
</dbReference>
<dbReference type="SUPFAM" id="SSF55785">
    <property type="entry name" value="PYP-like sensor domain (PAS domain)"/>
    <property type="match status" value="4"/>
</dbReference>
<keyword evidence="10" id="KW-0547">Nucleotide-binding</keyword>
<dbReference type="GO" id="GO:0006355">
    <property type="term" value="P:regulation of DNA-templated transcription"/>
    <property type="evidence" value="ECO:0007669"/>
    <property type="project" value="InterPro"/>
</dbReference>
<evidence type="ECO:0000256" key="12">
    <source>
        <dbReference type="ARBA" id="ARBA00022989"/>
    </source>
</evidence>
<evidence type="ECO:0000256" key="1">
    <source>
        <dbReference type="ARBA" id="ARBA00000085"/>
    </source>
</evidence>
<evidence type="ECO:0000256" key="13">
    <source>
        <dbReference type="ARBA" id="ARBA00023136"/>
    </source>
</evidence>
<dbReference type="eggNOG" id="arCOG02388">
    <property type="taxonomic scope" value="Archaea"/>
</dbReference>
<name>A0A1U7EWK6_NATPD</name>
<dbReference type="Gene3D" id="3.30.450.20">
    <property type="entry name" value="PAS domain"/>
    <property type="match status" value="4"/>
</dbReference>
<dbReference type="EC" id="2.7.13.3" evidence="3"/>
<evidence type="ECO:0000256" key="5">
    <source>
        <dbReference type="ARBA" id="ARBA00022519"/>
    </source>
</evidence>
<dbReference type="PROSITE" id="PS50113">
    <property type="entry name" value="PAC"/>
    <property type="match status" value="4"/>
</dbReference>
<dbReference type="Pfam" id="PF00989">
    <property type="entry name" value="PAS"/>
    <property type="match status" value="2"/>
</dbReference>
<dbReference type="Gene3D" id="3.30.565.10">
    <property type="entry name" value="Histidine kinase-like ATPase, C-terminal domain"/>
    <property type="match status" value="1"/>
</dbReference>
<reference evidence="17 18" key="1">
    <citation type="journal article" date="2005" name="Genome Res.">
        <title>Living with two extremes: conclusions from the genome sequence of Natronomonas pharaonis.</title>
        <authorList>
            <person name="Falb M."/>
            <person name="Pfeiffer F."/>
            <person name="Palm P."/>
            <person name="Rodewald K."/>
            <person name="Hickmann V."/>
            <person name="Tittor J."/>
            <person name="Oesterhelt D."/>
        </authorList>
    </citation>
    <scope>NUCLEOTIDE SEQUENCE [LARGE SCALE GENOMIC DNA]</scope>
    <source>
        <strain evidence="18">ATCC 35678 / DSM 2160 / CIP 103997 / JCM 8858 / NBRC 14720 / NCIMB 2260 / Gabara</strain>
    </source>
</reference>
<dbReference type="Pfam" id="PF02518">
    <property type="entry name" value="HATPase_c"/>
    <property type="match status" value="1"/>
</dbReference>
<feature type="domain" description="Histidine kinase" evidence="14">
    <location>
        <begin position="653"/>
        <end position="857"/>
    </location>
</feature>
<evidence type="ECO:0000256" key="8">
    <source>
        <dbReference type="ARBA" id="ARBA00022692"/>
    </source>
</evidence>
<dbReference type="InterPro" id="IPR013655">
    <property type="entry name" value="PAS_fold_3"/>
</dbReference>
<organism evidence="17 18">
    <name type="scientific">Natronomonas pharaonis (strain ATCC 35678 / DSM 2160 / CIP 103997 / JCM 8858 / NBRC 14720 / NCIMB 2260 / Gabara)</name>
    <name type="common">Halobacterium pharaonis</name>
    <dbReference type="NCBI Taxonomy" id="348780"/>
    <lineage>
        <taxon>Archaea</taxon>
        <taxon>Methanobacteriati</taxon>
        <taxon>Methanobacteriota</taxon>
        <taxon>Stenosarchaea group</taxon>
        <taxon>Halobacteria</taxon>
        <taxon>Halobacteriales</taxon>
        <taxon>Natronomonadaceae</taxon>
        <taxon>Natronomonas</taxon>
    </lineage>
</organism>
<dbReference type="CDD" id="cd00082">
    <property type="entry name" value="HisKA"/>
    <property type="match status" value="1"/>
</dbReference>
<dbReference type="Gene3D" id="2.10.70.100">
    <property type="match status" value="1"/>
</dbReference>
<evidence type="ECO:0000256" key="10">
    <source>
        <dbReference type="ARBA" id="ARBA00022741"/>
    </source>
</evidence>
<dbReference type="eggNOG" id="arCOG02352">
    <property type="taxonomic scope" value="Archaea"/>
</dbReference>
<evidence type="ECO:0000313" key="18">
    <source>
        <dbReference type="Proteomes" id="UP000002698"/>
    </source>
</evidence>
<dbReference type="AlphaFoldDB" id="A0A1U7EWK6"/>
<keyword evidence="12" id="KW-1133">Transmembrane helix</keyword>
<accession>A0A1U7EWK6</accession>
<sequence>MERDIRVLYVGSDGSVRSRLATALEAELPTITIDATGCAEEAGTLAETESFDCAVATDTRTDAAAAAAVRSVSDADGSLPVVCLAESFSTELARRVYDAGATACLPLASSRDYEQAADRIAATATRRRADAGDVGKEGAGGGDGCPTERARRFRQAVEQAADAVFITDADGTIEYVNPSFEALTGYERSEAVGRTPRILRSGEQDDAYYARMWQTILAGDVWQEEIVNERQSGEYYHAEQTVAPIVDDTGEADGFVAIQRDITERKEREHQRALNERRLRVLFEQAPDGIVVHDIDGEVLDVNCMLVEMLGYDRETLLSMSVPDFEIGIDPEKLRERWRSMDTGSTHKIEVQGTHQRKDGTTYPVEVWVSKIESAKDDGARFIAFVRDVSNRRHREIHLEEAQQVGNIGWWRKEIPSDEIYWSEQVYEMWGVDGDRGTIDHETFMSYIHPEDRDHVGQAWQEAKEGAPYDIEHRVVTGDGDVRWVREKAELTFDDNGNPTSAVGIVQDITEQKTREQELERTKHRLSLAIDTADAGVWELDADSGRMQLTDSMQDLVGLDTEVDGDTHGWFLDRIHPDDRETVRAAVENALSQEDGFEREFRFRHTSGEYIWLLARSRVLTDGAGDPERLVGVAIDISERIDRARQLRVLDRVLRHNLRNDMTAILGYAETIRDEVPEAAPAARTIIEEGKSLLRTADKEREIVEVISDPPQRTRLEVGELCRRAVEAARKSHADAAIEFEADAEAAAVGTENIRRAVSELLENAIRHYDGRTPEVMVRVDADDDVVRISVADRGPGIPDREVNVLTRERDIEPLYHGSGLGLWLVNWIVRRSNGRLSFEANEPRGSVVTIELRRAA</sequence>
<dbReference type="InterPro" id="IPR000014">
    <property type="entry name" value="PAS"/>
</dbReference>
<dbReference type="SMART" id="SM00091">
    <property type="entry name" value="PAS"/>
    <property type="match status" value="4"/>
</dbReference>
<feature type="domain" description="PAS" evidence="15">
    <location>
        <begin position="275"/>
        <end position="321"/>
    </location>
</feature>
<gene>
    <name evidence="17" type="ordered locus">NP_2742A</name>
</gene>
<dbReference type="CDD" id="cd00130">
    <property type="entry name" value="PAS"/>
    <property type="match status" value="4"/>
</dbReference>
<keyword evidence="13" id="KW-0472">Membrane</keyword>
<dbReference type="eggNOG" id="arCOG02365">
    <property type="taxonomic scope" value="Archaea"/>
</dbReference>
<dbReference type="InterPro" id="IPR035965">
    <property type="entry name" value="PAS-like_dom_sf"/>
</dbReference>
<proteinExistence type="predicted"/>
<evidence type="ECO:0000256" key="6">
    <source>
        <dbReference type="ARBA" id="ARBA00022553"/>
    </source>
</evidence>
<dbReference type="SMART" id="SM00086">
    <property type="entry name" value="PAC"/>
    <property type="match status" value="4"/>
</dbReference>
<dbReference type="PANTHER" id="PTHR43304:SF1">
    <property type="entry name" value="PAC DOMAIN-CONTAINING PROTEIN"/>
    <property type="match status" value="1"/>
</dbReference>
<dbReference type="SMART" id="SM00387">
    <property type="entry name" value="HATPase_c"/>
    <property type="match status" value="1"/>
</dbReference>
<dbReference type="InterPro" id="IPR003661">
    <property type="entry name" value="HisK_dim/P_dom"/>
</dbReference>
<dbReference type="PROSITE" id="PS50112">
    <property type="entry name" value="PAS"/>
    <property type="match status" value="3"/>
</dbReference>
<evidence type="ECO:0000256" key="9">
    <source>
        <dbReference type="ARBA" id="ARBA00022737"/>
    </source>
</evidence>
<dbReference type="SUPFAM" id="SSF55874">
    <property type="entry name" value="ATPase domain of HSP90 chaperone/DNA topoisomerase II/histidine kinase"/>
    <property type="match status" value="1"/>
</dbReference>
<dbReference type="RefSeq" id="WP_011323087.1">
    <property type="nucleotide sequence ID" value="NC_007426.1"/>
</dbReference>
<comment type="catalytic activity">
    <reaction evidence="1">
        <text>ATP + protein L-histidine = ADP + protein N-phospho-L-histidine.</text>
        <dbReference type="EC" id="2.7.13.3"/>
    </reaction>
</comment>
<feature type="domain" description="PAC" evidence="16">
    <location>
        <begin position="347"/>
        <end position="401"/>
    </location>
</feature>
<dbReference type="HOGENOM" id="CLU_000445_114_58_2"/>
<dbReference type="InterPro" id="IPR001610">
    <property type="entry name" value="PAC"/>
</dbReference>
<feature type="domain" description="PAC" evidence="16">
    <location>
        <begin position="222"/>
        <end position="274"/>
    </location>
</feature>
<dbReference type="PROSITE" id="PS50109">
    <property type="entry name" value="HIS_KIN"/>
    <property type="match status" value="1"/>
</dbReference>
<feature type="domain" description="PAS" evidence="15">
    <location>
        <begin position="522"/>
        <end position="594"/>
    </location>
</feature>
<feature type="domain" description="PAC" evidence="16">
    <location>
        <begin position="469"/>
        <end position="521"/>
    </location>
</feature>
<evidence type="ECO:0000259" key="15">
    <source>
        <dbReference type="PROSITE" id="PS50112"/>
    </source>
</evidence>
<dbReference type="GO" id="GO:0000155">
    <property type="term" value="F:phosphorelay sensor kinase activity"/>
    <property type="evidence" value="ECO:0007669"/>
    <property type="project" value="InterPro"/>
</dbReference>
<dbReference type="Proteomes" id="UP000002698">
    <property type="component" value="Chromosome"/>
</dbReference>
<dbReference type="InterPro" id="IPR052162">
    <property type="entry name" value="Sensor_kinase/Photoreceptor"/>
</dbReference>
<evidence type="ECO:0000313" key="17">
    <source>
        <dbReference type="EMBL" id="CAI49462.1"/>
    </source>
</evidence>
<dbReference type="PRINTS" id="PR00344">
    <property type="entry name" value="BCTRLSENSOR"/>
</dbReference>
<keyword evidence="9" id="KW-0677">Repeat</keyword>
<dbReference type="FunFam" id="2.10.70.100:FF:000001">
    <property type="entry name" value="Sensory transduction histidine kinase"/>
    <property type="match status" value="1"/>
</dbReference>
<protein>
    <recommendedName>
        <fullName evidence="3">histidine kinase</fullName>
        <ecNumber evidence="3">2.7.13.3</ecNumber>
    </recommendedName>
</protein>